<gene>
    <name evidence="2" type="ORF">GGE12_003441</name>
</gene>
<accession>A0A7W6RNE4</accession>
<dbReference type="Proteomes" id="UP000533641">
    <property type="component" value="Unassembled WGS sequence"/>
</dbReference>
<organism evidence="2 3">
    <name type="scientific">Rhizobium mongolense</name>
    <dbReference type="NCBI Taxonomy" id="57676"/>
    <lineage>
        <taxon>Bacteria</taxon>
        <taxon>Pseudomonadati</taxon>
        <taxon>Pseudomonadota</taxon>
        <taxon>Alphaproteobacteria</taxon>
        <taxon>Hyphomicrobiales</taxon>
        <taxon>Rhizobiaceae</taxon>
        <taxon>Rhizobium/Agrobacterium group</taxon>
        <taxon>Rhizobium</taxon>
    </lineage>
</organism>
<evidence type="ECO:0000313" key="3">
    <source>
        <dbReference type="Proteomes" id="UP000533641"/>
    </source>
</evidence>
<feature type="region of interest" description="Disordered" evidence="1">
    <location>
        <begin position="82"/>
        <end position="105"/>
    </location>
</feature>
<sequence>MAKLDFGMMQSLDGYVDNMEFAPGPALLRHFIEDVRGLIGCVYGRRMQRTLLPTIAINAGRNHRNRGIAWRILAEVKHPSSEHDRGKYRYSHAKPRIGADTASRHGFEPIREQAQLLT</sequence>
<name>A0A7W6RNE4_9HYPH</name>
<dbReference type="EMBL" id="JACIGM010000006">
    <property type="protein sequence ID" value="MBB4275652.1"/>
    <property type="molecule type" value="Genomic_DNA"/>
</dbReference>
<protein>
    <submittedName>
        <fullName evidence="2">Uncharacterized protein</fullName>
    </submittedName>
</protein>
<comment type="caution">
    <text evidence="2">The sequence shown here is derived from an EMBL/GenBank/DDBJ whole genome shotgun (WGS) entry which is preliminary data.</text>
</comment>
<dbReference type="RefSeq" id="WP_376773757.1">
    <property type="nucleotide sequence ID" value="NZ_JACIGM010000006.1"/>
</dbReference>
<reference evidence="2 3" key="1">
    <citation type="submission" date="2020-08" db="EMBL/GenBank/DDBJ databases">
        <title>Genomic Encyclopedia of Type Strains, Phase IV (KMG-V): Genome sequencing to study the core and pangenomes of soil and plant-associated prokaryotes.</title>
        <authorList>
            <person name="Whitman W."/>
        </authorList>
    </citation>
    <scope>NUCLEOTIDE SEQUENCE [LARGE SCALE GENOMIC DNA]</scope>
    <source>
        <strain evidence="2 3">SEMIA 402</strain>
    </source>
</reference>
<proteinExistence type="predicted"/>
<dbReference type="AlphaFoldDB" id="A0A7W6RNE4"/>
<evidence type="ECO:0000313" key="2">
    <source>
        <dbReference type="EMBL" id="MBB4275652.1"/>
    </source>
</evidence>
<evidence type="ECO:0000256" key="1">
    <source>
        <dbReference type="SAM" id="MobiDB-lite"/>
    </source>
</evidence>